<evidence type="ECO:0000256" key="1">
    <source>
        <dbReference type="ARBA" id="ARBA00004167"/>
    </source>
</evidence>
<evidence type="ECO:0000313" key="7">
    <source>
        <dbReference type="Proteomes" id="UP000186917"/>
    </source>
</evidence>
<dbReference type="InterPro" id="IPR037682">
    <property type="entry name" value="TonB_C"/>
</dbReference>
<dbReference type="OrthoDB" id="649093at2"/>
<dbReference type="RefSeq" id="WP_076375300.1">
    <property type="nucleotide sequence ID" value="NZ_AP017422.1"/>
</dbReference>
<dbReference type="EMBL" id="FTOR01000001">
    <property type="protein sequence ID" value="SIS66231.1"/>
    <property type="molecule type" value="Genomic_DNA"/>
</dbReference>
<dbReference type="GO" id="GO:0055085">
    <property type="term" value="P:transmembrane transport"/>
    <property type="evidence" value="ECO:0007669"/>
    <property type="project" value="InterPro"/>
</dbReference>
<keyword evidence="7" id="KW-1185">Reference proteome</keyword>
<feature type="domain" description="TonB C-terminal" evidence="5">
    <location>
        <begin position="155"/>
        <end position="252"/>
    </location>
</feature>
<keyword evidence="4" id="KW-0472">Membrane</keyword>
<dbReference type="Proteomes" id="UP000186917">
    <property type="component" value="Unassembled WGS sequence"/>
</dbReference>
<evidence type="ECO:0000256" key="3">
    <source>
        <dbReference type="ARBA" id="ARBA00022989"/>
    </source>
</evidence>
<evidence type="ECO:0000256" key="4">
    <source>
        <dbReference type="ARBA" id="ARBA00023136"/>
    </source>
</evidence>
<proteinExistence type="predicted"/>
<dbReference type="SUPFAM" id="SSF74653">
    <property type="entry name" value="TolA/TonB C-terminal domain"/>
    <property type="match status" value="1"/>
</dbReference>
<dbReference type="GO" id="GO:0016020">
    <property type="term" value="C:membrane"/>
    <property type="evidence" value="ECO:0007669"/>
    <property type="project" value="UniProtKB-SubCell"/>
</dbReference>
<dbReference type="PROSITE" id="PS52015">
    <property type="entry name" value="TONB_CTD"/>
    <property type="match status" value="1"/>
</dbReference>
<gene>
    <name evidence="6" type="ORF">SAMN05421788_101485</name>
</gene>
<reference evidence="7" key="1">
    <citation type="submission" date="2017-01" db="EMBL/GenBank/DDBJ databases">
        <authorList>
            <person name="Varghese N."/>
            <person name="Submissions S."/>
        </authorList>
    </citation>
    <scope>NUCLEOTIDE SEQUENCE [LARGE SCALE GENOMIC DNA]</scope>
    <source>
        <strain evidence="7">DSM 21054</strain>
    </source>
</reference>
<evidence type="ECO:0000313" key="6">
    <source>
        <dbReference type="EMBL" id="SIS66231.1"/>
    </source>
</evidence>
<name>A0A1N7KXF9_9BACT</name>
<keyword evidence="3" id="KW-1133">Transmembrane helix</keyword>
<dbReference type="STRING" id="477680.SAMN05421788_101485"/>
<dbReference type="AlphaFoldDB" id="A0A1N7KXF9"/>
<dbReference type="Pfam" id="PF03544">
    <property type="entry name" value="TonB_C"/>
    <property type="match status" value="1"/>
</dbReference>
<keyword evidence="2" id="KW-0812">Transmembrane</keyword>
<organism evidence="6 7">
    <name type="scientific">Filimonas lacunae</name>
    <dbReference type="NCBI Taxonomy" id="477680"/>
    <lineage>
        <taxon>Bacteria</taxon>
        <taxon>Pseudomonadati</taxon>
        <taxon>Bacteroidota</taxon>
        <taxon>Chitinophagia</taxon>
        <taxon>Chitinophagales</taxon>
        <taxon>Chitinophagaceae</taxon>
        <taxon>Filimonas</taxon>
    </lineage>
</organism>
<sequence length="252" mass="28994">MRYVLLAVMGIVIWGNVCAQSDTIYTYYNPIWKPVAKDSATFYEKKYWQNQLLKKETYRADSGIVMRTGSFSDTAGKIEQGFFSRYDRYGVIRDSIYQEGRKRKEGWYFYNNGAKRAYFHTNAQGNYDIQKGWDENGGEIPNYIAFRPATFPGGDSVWKSYLVQHVSANQPIDYAAGKISGEVEILFTIAPDGKVTDVRLGKSSGYKELDTHALEIIKSSPQWIPCIQFNEHVRYFQRQSLTYSAQQQVIPQ</sequence>
<protein>
    <submittedName>
        <fullName evidence="6">TonB family C-terminal domain-containing protein</fullName>
    </submittedName>
</protein>
<evidence type="ECO:0000259" key="5">
    <source>
        <dbReference type="PROSITE" id="PS52015"/>
    </source>
</evidence>
<comment type="subcellular location">
    <subcellularLocation>
        <location evidence="1">Membrane</location>
        <topology evidence="1">Single-pass membrane protein</topology>
    </subcellularLocation>
</comment>
<dbReference type="InterPro" id="IPR006260">
    <property type="entry name" value="TonB/TolA_C"/>
</dbReference>
<evidence type="ECO:0000256" key="2">
    <source>
        <dbReference type="ARBA" id="ARBA00022692"/>
    </source>
</evidence>
<dbReference type="Gene3D" id="3.30.1150.10">
    <property type="match status" value="1"/>
</dbReference>
<accession>A0A1N7KXF9</accession>
<dbReference type="NCBIfam" id="TIGR01352">
    <property type="entry name" value="tonB_Cterm"/>
    <property type="match status" value="1"/>
</dbReference>